<comment type="caution">
    <text evidence="1">The sequence shown here is derived from an EMBL/GenBank/DDBJ whole genome shotgun (WGS) entry which is preliminary data.</text>
</comment>
<gene>
    <name evidence="1" type="ORF">M8C21_012230</name>
</gene>
<dbReference type="AlphaFoldDB" id="A0AAD5CDX4"/>
<dbReference type="Proteomes" id="UP001206925">
    <property type="component" value="Unassembled WGS sequence"/>
</dbReference>
<accession>A0AAD5CDX4</accession>
<sequence>LISTKARANTPHTNPLKTSLGFLSPTIVVTPLIQPPMSTTKSVDASLWWAPFTDLLTELENLSPSSALPISLANKLKEHHLWLLNSVSLFKLPNQKSKEALDAQQVQIGSHRLTVQSKFKELALKISSSLCLDEVQSYILVERSCELDESDLVALEPLHLKVMIQYYIERQCVLKCTRHLLMLSCKFIFMLYFVSNCRGRLPLDF</sequence>
<evidence type="ECO:0000313" key="2">
    <source>
        <dbReference type="Proteomes" id="UP001206925"/>
    </source>
</evidence>
<proteinExistence type="predicted"/>
<dbReference type="EMBL" id="JAMZMK010008617">
    <property type="protein sequence ID" value="KAI7739485.1"/>
    <property type="molecule type" value="Genomic_DNA"/>
</dbReference>
<reference evidence="1" key="1">
    <citation type="submission" date="2022-06" db="EMBL/GenBank/DDBJ databases">
        <title>Uncovering the hologenomic basis of an extraordinary plant invasion.</title>
        <authorList>
            <person name="Bieker V.C."/>
            <person name="Martin M.D."/>
            <person name="Gilbert T."/>
            <person name="Hodgins K."/>
            <person name="Battlay P."/>
            <person name="Petersen B."/>
            <person name="Wilson J."/>
        </authorList>
    </citation>
    <scope>NUCLEOTIDE SEQUENCE</scope>
    <source>
        <strain evidence="1">AA19_3_7</strain>
        <tissue evidence="1">Leaf</tissue>
    </source>
</reference>
<dbReference type="InterPro" id="IPR044840">
    <property type="entry name" value="Nup188"/>
</dbReference>
<feature type="non-terminal residue" evidence="1">
    <location>
        <position position="1"/>
    </location>
</feature>
<protein>
    <submittedName>
        <fullName evidence="1">Uncharacterized protein</fullName>
    </submittedName>
</protein>
<dbReference type="GO" id="GO:0006606">
    <property type="term" value="P:protein import into nucleus"/>
    <property type="evidence" value="ECO:0007669"/>
    <property type="project" value="TreeGrafter"/>
</dbReference>
<dbReference type="GO" id="GO:0017056">
    <property type="term" value="F:structural constituent of nuclear pore"/>
    <property type="evidence" value="ECO:0007669"/>
    <property type="project" value="InterPro"/>
</dbReference>
<name>A0AAD5CDX4_AMBAR</name>
<dbReference type="PANTHER" id="PTHR31431">
    <property type="entry name" value="NUCLEOPORIN NUP188 HOMOLOG"/>
    <property type="match status" value="1"/>
</dbReference>
<evidence type="ECO:0000313" key="1">
    <source>
        <dbReference type="EMBL" id="KAI7739485.1"/>
    </source>
</evidence>
<keyword evidence="2" id="KW-1185">Reference proteome</keyword>
<dbReference type="GO" id="GO:0006405">
    <property type="term" value="P:RNA export from nucleus"/>
    <property type="evidence" value="ECO:0007669"/>
    <property type="project" value="TreeGrafter"/>
</dbReference>
<dbReference type="GO" id="GO:0044611">
    <property type="term" value="C:nuclear pore inner ring"/>
    <property type="evidence" value="ECO:0007669"/>
    <property type="project" value="TreeGrafter"/>
</dbReference>
<organism evidence="1 2">
    <name type="scientific">Ambrosia artemisiifolia</name>
    <name type="common">Common ragweed</name>
    <dbReference type="NCBI Taxonomy" id="4212"/>
    <lineage>
        <taxon>Eukaryota</taxon>
        <taxon>Viridiplantae</taxon>
        <taxon>Streptophyta</taxon>
        <taxon>Embryophyta</taxon>
        <taxon>Tracheophyta</taxon>
        <taxon>Spermatophyta</taxon>
        <taxon>Magnoliopsida</taxon>
        <taxon>eudicotyledons</taxon>
        <taxon>Gunneridae</taxon>
        <taxon>Pentapetalae</taxon>
        <taxon>asterids</taxon>
        <taxon>campanulids</taxon>
        <taxon>Asterales</taxon>
        <taxon>Asteraceae</taxon>
        <taxon>Asteroideae</taxon>
        <taxon>Heliantheae alliance</taxon>
        <taxon>Heliantheae</taxon>
        <taxon>Ambrosia</taxon>
    </lineage>
</organism>
<dbReference type="PANTHER" id="PTHR31431:SF1">
    <property type="entry name" value="NUCLEOPORIN NUP188"/>
    <property type="match status" value="1"/>
</dbReference>